<keyword evidence="5 11" id="KW-0408">Iron</keyword>
<reference evidence="13" key="2">
    <citation type="submission" date="2020-09" db="EMBL/GenBank/DDBJ databases">
        <authorList>
            <person name="Sun Q."/>
            <person name="Zhou Y."/>
        </authorList>
    </citation>
    <scope>NUCLEOTIDE SEQUENCE</scope>
    <source>
        <strain evidence="13">CGMCC 4.5737</strain>
    </source>
</reference>
<dbReference type="GO" id="GO:0051539">
    <property type="term" value="F:4 iron, 4 sulfur cluster binding"/>
    <property type="evidence" value="ECO:0007669"/>
    <property type="project" value="UniProtKB-UniRule"/>
</dbReference>
<reference evidence="13" key="1">
    <citation type="journal article" date="2014" name="Int. J. Syst. Evol. Microbiol.">
        <title>Complete genome sequence of Corynebacterium casei LMG S-19264T (=DSM 44701T), isolated from a smear-ripened cheese.</title>
        <authorList>
            <consortium name="US DOE Joint Genome Institute (JGI-PGF)"/>
            <person name="Walter F."/>
            <person name="Albersmeier A."/>
            <person name="Kalinowski J."/>
            <person name="Ruckert C."/>
        </authorList>
    </citation>
    <scope>NUCLEOTIDE SEQUENCE</scope>
    <source>
        <strain evidence="13">CGMCC 4.5737</strain>
    </source>
</reference>
<dbReference type="PANTHER" id="PTHR38839">
    <property type="entry name" value="TRANSCRIPTIONAL REGULATOR WHID-RELATED"/>
    <property type="match status" value="1"/>
</dbReference>
<evidence type="ECO:0000256" key="6">
    <source>
        <dbReference type="ARBA" id="ARBA00023014"/>
    </source>
</evidence>
<feature type="binding site" evidence="11">
    <location>
        <position position="63"/>
    </location>
    <ligand>
        <name>[4Fe-4S] cluster</name>
        <dbReference type="ChEBI" id="CHEBI:49883"/>
    </ligand>
</feature>
<evidence type="ECO:0000256" key="4">
    <source>
        <dbReference type="ARBA" id="ARBA00022723"/>
    </source>
</evidence>
<evidence type="ECO:0000256" key="1">
    <source>
        <dbReference type="ARBA" id="ARBA00004496"/>
    </source>
</evidence>
<keyword evidence="10 11" id="KW-0804">Transcription</keyword>
<evidence type="ECO:0000313" key="13">
    <source>
        <dbReference type="EMBL" id="GGM75760.1"/>
    </source>
</evidence>
<evidence type="ECO:0000256" key="10">
    <source>
        <dbReference type="ARBA" id="ARBA00023163"/>
    </source>
</evidence>
<feature type="domain" description="4Fe-4S Wbl-type" evidence="12">
    <location>
        <begin position="25"/>
        <end position="86"/>
    </location>
</feature>
<dbReference type="Proteomes" id="UP000637578">
    <property type="component" value="Unassembled WGS sequence"/>
</dbReference>
<keyword evidence="9 11" id="KW-1015">Disulfide bond</keyword>
<keyword evidence="6 11" id="KW-0411">Iron-sulfur</keyword>
<dbReference type="InterPro" id="IPR003482">
    <property type="entry name" value="Whib"/>
</dbReference>
<keyword evidence="14" id="KW-1185">Reference proteome</keyword>
<organism evidence="13 14">
    <name type="scientific">Longimycelium tulufanense</name>
    <dbReference type="NCBI Taxonomy" id="907463"/>
    <lineage>
        <taxon>Bacteria</taxon>
        <taxon>Bacillati</taxon>
        <taxon>Actinomycetota</taxon>
        <taxon>Actinomycetes</taxon>
        <taxon>Pseudonocardiales</taxon>
        <taxon>Pseudonocardiaceae</taxon>
        <taxon>Longimycelium</taxon>
    </lineage>
</organism>
<dbReference type="GO" id="GO:0046872">
    <property type="term" value="F:metal ion binding"/>
    <property type="evidence" value="ECO:0007669"/>
    <property type="project" value="UniProtKB-KW"/>
</dbReference>
<keyword evidence="3 11" id="KW-0004">4Fe-4S</keyword>
<evidence type="ECO:0000256" key="2">
    <source>
        <dbReference type="ARBA" id="ARBA00006597"/>
    </source>
</evidence>
<keyword evidence="4 11" id="KW-0479">Metal-binding</keyword>
<evidence type="ECO:0000256" key="5">
    <source>
        <dbReference type="ARBA" id="ARBA00023004"/>
    </source>
</evidence>
<gene>
    <name evidence="11" type="primary">whiB</name>
    <name evidence="13" type="ORF">GCM10012275_53090</name>
</gene>
<dbReference type="RefSeq" id="WP_308424787.1">
    <property type="nucleotide sequence ID" value="NZ_BMMK01000035.1"/>
</dbReference>
<dbReference type="GO" id="GO:0045892">
    <property type="term" value="P:negative regulation of DNA-templated transcription"/>
    <property type="evidence" value="ECO:0007669"/>
    <property type="project" value="TreeGrafter"/>
</dbReference>
<keyword evidence="11" id="KW-0963">Cytoplasm</keyword>
<evidence type="ECO:0000256" key="7">
    <source>
        <dbReference type="ARBA" id="ARBA00023015"/>
    </source>
</evidence>
<comment type="subcellular location">
    <subcellularLocation>
        <location evidence="1 11">Cytoplasm</location>
    </subcellularLocation>
</comment>
<comment type="PTM">
    <text evidence="11">The Fe-S cluster can be nitrosylated by nitric oxide (NO).</text>
</comment>
<feature type="binding site" evidence="11">
    <location>
        <position position="54"/>
    </location>
    <ligand>
        <name>[4Fe-4S] cluster</name>
        <dbReference type="ChEBI" id="CHEBI:49883"/>
    </ligand>
</feature>
<dbReference type="GO" id="GO:0035731">
    <property type="term" value="F:dinitrosyl-iron complex binding"/>
    <property type="evidence" value="ECO:0007669"/>
    <property type="project" value="UniProtKB-UniRule"/>
</dbReference>
<comment type="function">
    <text evidence="11">Acts as a transcriptional regulator. Probably redox-responsive. The apo- but not holo-form probably binds DNA.</text>
</comment>
<feature type="binding site" evidence="11">
    <location>
        <position position="26"/>
    </location>
    <ligand>
        <name>[4Fe-4S] cluster</name>
        <dbReference type="ChEBI" id="CHEBI:49883"/>
    </ligand>
</feature>
<evidence type="ECO:0000256" key="8">
    <source>
        <dbReference type="ARBA" id="ARBA00023125"/>
    </source>
</evidence>
<keyword evidence="7 11" id="KW-0805">Transcription regulation</keyword>
<protein>
    <recommendedName>
        <fullName evidence="11">Transcriptional regulator WhiB</fullName>
    </recommendedName>
</protein>
<name>A0A8J3FWB7_9PSEU</name>
<evidence type="ECO:0000256" key="3">
    <source>
        <dbReference type="ARBA" id="ARBA00022485"/>
    </source>
</evidence>
<evidence type="ECO:0000256" key="9">
    <source>
        <dbReference type="ARBA" id="ARBA00023157"/>
    </source>
</evidence>
<comment type="similarity">
    <text evidence="2 11">Belongs to the WhiB family.</text>
</comment>
<dbReference type="GO" id="GO:0045454">
    <property type="term" value="P:cell redox homeostasis"/>
    <property type="evidence" value="ECO:0007669"/>
    <property type="project" value="TreeGrafter"/>
</dbReference>
<keyword evidence="8 11" id="KW-0238">DNA-binding</keyword>
<comment type="cofactor">
    <cofactor evidence="11">
        <name>[4Fe-4S] cluster</name>
        <dbReference type="ChEBI" id="CHEBI:49883"/>
    </cofactor>
    <text evidence="11">Binds 1 [4Fe-4S] cluster per subunit. Following nitrosylation of the [4Fe-4S] cluster binds 1 [4Fe-8(NO)] cluster per subunit.</text>
</comment>
<dbReference type="AlphaFoldDB" id="A0A8J3FWB7"/>
<evidence type="ECO:0000259" key="12">
    <source>
        <dbReference type="PROSITE" id="PS51674"/>
    </source>
</evidence>
<proteinExistence type="inferred from homology"/>
<evidence type="ECO:0000256" key="11">
    <source>
        <dbReference type="HAMAP-Rule" id="MF_01479"/>
    </source>
</evidence>
<dbReference type="GO" id="GO:0005737">
    <property type="term" value="C:cytoplasm"/>
    <property type="evidence" value="ECO:0007669"/>
    <property type="project" value="UniProtKB-SubCell"/>
</dbReference>
<dbReference type="PROSITE" id="PS51674">
    <property type="entry name" value="4FE4S_WBL"/>
    <property type="match status" value="1"/>
</dbReference>
<dbReference type="Pfam" id="PF02467">
    <property type="entry name" value="Whib"/>
    <property type="match status" value="1"/>
</dbReference>
<comment type="caution">
    <text evidence="13">The sequence shown here is derived from an EMBL/GenBank/DDBJ whole genome shotgun (WGS) entry which is preliminary data.</text>
</comment>
<feature type="binding site" evidence="11">
    <location>
        <position position="57"/>
    </location>
    <ligand>
        <name>[4Fe-4S] cluster</name>
        <dbReference type="ChEBI" id="CHEBI:49883"/>
    </ligand>
</feature>
<dbReference type="EMBL" id="BMMK01000035">
    <property type="protein sequence ID" value="GGM75760.1"/>
    <property type="molecule type" value="Genomic_DNA"/>
</dbReference>
<sequence>MSARSLARHDAMWLLLPRLAGARRACAEVDPDVFFAEPDDPKAEERTAEARAVCTGCPVRARCLDFALATGQYGVWGGTTEEERRELCRQRAASRPMSALVAEAIRLERAARAAGGQLSVIRAKTVLRISHARAREAVLAARRAVDTEAADLGGAA</sequence>
<dbReference type="GO" id="GO:0047134">
    <property type="term" value="F:protein-disulfide reductase [NAD(P)H] activity"/>
    <property type="evidence" value="ECO:0007669"/>
    <property type="project" value="TreeGrafter"/>
</dbReference>
<accession>A0A8J3FWB7</accession>
<dbReference type="GO" id="GO:0003677">
    <property type="term" value="F:DNA binding"/>
    <property type="evidence" value="ECO:0007669"/>
    <property type="project" value="UniProtKB-UniRule"/>
</dbReference>
<comment type="PTM">
    <text evidence="11">Upon Fe-S cluster removal intramolecular disulfide bonds are formed.</text>
</comment>
<evidence type="ECO:0000313" key="14">
    <source>
        <dbReference type="Proteomes" id="UP000637578"/>
    </source>
</evidence>
<dbReference type="HAMAP" id="MF_01479">
    <property type="entry name" value="WhiB"/>
    <property type="match status" value="1"/>
</dbReference>
<dbReference type="InterPro" id="IPR034768">
    <property type="entry name" value="4FE4S_WBL"/>
</dbReference>